<gene>
    <name evidence="4" type="primary">Nlrc5</name>
    <name evidence="4" type="ORF">SNAT2548_LOCUS7705</name>
</gene>
<dbReference type="GO" id="GO:0005096">
    <property type="term" value="F:GTPase activator activity"/>
    <property type="evidence" value="ECO:0007669"/>
    <property type="project" value="UniProtKB-KW"/>
</dbReference>
<dbReference type="SMART" id="SM00368">
    <property type="entry name" value="LRR_RI"/>
    <property type="match status" value="4"/>
</dbReference>
<dbReference type="OrthoDB" id="120976at2759"/>
<dbReference type="GO" id="GO:0048471">
    <property type="term" value="C:perinuclear region of cytoplasm"/>
    <property type="evidence" value="ECO:0007669"/>
    <property type="project" value="TreeGrafter"/>
</dbReference>
<protein>
    <submittedName>
        <fullName evidence="4">Nlrc5 protein</fullName>
    </submittedName>
</protein>
<name>A0A812K6I2_9DINO</name>
<evidence type="ECO:0000313" key="4">
    <source>
        <dbReference type="EMBL" id="CAE7217153.1"/>
    </source>
</evidence>
<keyword evidence="1" id="KW-0343">GTPase activation</keyword>
<proteinExistence type="predicted"/>
<comment type="caution">
    <text evidence="4">The sequence shown here is derived from an EMBL/GenBank/DDBJ whole genome shotgun (WGS) entry which is preliminary data.</text>
</comment>
<accession>A0A812K6I2</accession>
<dbReference type="GO" id="GO:0005634">
    <property type="term" value="C:nucleus"/>
    <property type="evidence" value="ECO:0007669"/>
    <property type="project" value="TreeGrafter"/>
</dbReference>
<dbReference type="Gene3D" id="3.80.10.10">
    <property type="entry name" value="Ribonuclease Inhibitor"/>
    <property type="match status" value="1"/>
</dbReference>
<dbReference type="SUPFAM" id="SSF52047">
    <property type="entry name" value="RNI-like"/>
    <property type="match status" value="1"/>
</dbReference>
<evidence type="ECO:0000256" key="2">
    <source>
        <dbReference type="ARBA" id="ARBA00022614"/>
    </source>
</evidence>
<keyword evidence="5" id="KW-1185">Reference proteome</keyword>
<sequence length="384" mass="41168">MTSAPYRLLRFSQPGSRQGGDLPLRVLRTLAVAFLLGFKSSLKATFYDSTVGVFFSSLGKPHKTFFHLGSLPLPTANMAVVFRKPTVTETQEQEAAERTRGSMREVRFYQIILVLASQLGHMTLVSLALQQNSMGDVGFQVLASALADAFCLEILDVGDNAIGEASCEAFATILRIPTLKELRADHNQLGDAGAKVAAACLNDEIAALELLSLADNHIGRDGLEAVAEIQGCQNRIGLRIGMNGDSGYVGRSFAEVLAQNASIKLLDPVVEHMMTDVMQAMQAGNVHEVYFDSNSSTKAENRSCCSCRSCVEAQRFSQHVPQLVLNACGSSSGKPAGAKCNAPQGLATAFQGMSSLEIVELIDHVTIGHFAEADKLGNQRMQAG</sequence>
<evidence type="ECO:0000256" key="3">
    <source>
        <dbReference type="ARBA" id="ARBA00022737"/>
    </source>
</evidence>
<dbReference type="Pfam" id="PF13516">
    <property type="entry name" value="LRR_6"/>
    <property type="match status" value="2"/>
</dbReference>
<evidence type="ECO:0000313" key="5">
    <source>
        <dbReference type="Proteomes" id="UP000604046"/>
    </source>
</evidence>
<reference evidence="4" key="1">
    <citation type="submission" date="2021-02" db="EMBL/GenBank/DDBJ databases">
        <authorList>
            <person name="Dougan E. K."/>
            <person name="Rhodes N."/>
            <person name="Thang M."/>
            <person name="Chan C."/>
        </authorList>
    </citation>
    <scope>NUCLEOTIDE SEQUENCE</scope>
</reference>
<dbReference type="EMBL" id="CAJNDS010000546">
    <property type="protein sequence ID" value="CAE7217153.1"/>
    <property type="molecule type" value="Genomic_DNA"/>
</dbReference>
<dbReference type="InterPro" id="IPR032675">
    <property type="entry name" value="LRR_dom_sf"/>
</dbReference>
<dbReference type="InterPro" id="IPR001611">
    <property type="entry name" value="Leu-rich_rpt"/>
</dbReference>
<dbReference type="AlphaFoldDB" id="A0A812K6I2"/>
<dbReference type="GO" id="GO:0005829">
    <property type="term" value="C:cytosol"/>
    <property type="evidence" value="ECO:0007669"/>
    <property type="project" value="TreeGrafter"/>
</dbReference>
<organism evidence="4 5">
    <name type="scientific">Symbiodinium natans</name>
    <dbReference type="NCBI Taxonomy" id="878477"/>
    <lineage>
        <taxon>Eukaryota</taxon>
        <taxon>Sar</taxon>
        <taxon>Alveolata</taxon>
        <taxon>Dinophyceae</taxon>
        <taxon>Suessiales</taxon>
        <taxon>Symbiodiniaceae</taxon>
        <taxon>Symbiodinium</taxon>
    </lineage>
</organism>
<keyword evidence="3" id="KW-0677">Repeat</keyword>
<evidence type="ECO:0000256" key="1">
    <source>
        <dbReference type="ARBA" id="ARBA00022468"/>
    </source>
</evidence>
<dbReference type="PANTHER" id="PTHR24113:SF12">
    <property type="entry name" value="RAN GTPASE-ACTIVATING PROTEIN 1"/>
    <property type="match status" value="1"/>
</dbReference>
<dbReference type="GO" id="GO:0006913">
    <property type="term" value="P:nucleocytoplasmic transport"/>
    <property type="evidence" value="ECO:0007669"/>
    <property type="project" value="TreeGrafter"/>
</dbReference>
<dbReference type="PANTHER" id="PTHR24113">
    <property type="entry name" value="RAN GTPASE-ACTIVATING PROTEIN 1"/>
    <property type="match status" value="1"/>
</dbReference>
<dbReference type="Proteomes" id="UP000604046">
    <property type="component" value="Unassembled WGS sequence"/>
</dbReference>
<dbReference type="InterPro" id="IPR027038">
    <property type="entry name" value="RanGap"/>
</dbReference>
<keyword evidence="2" id="KW-0433">Leucine-rich repeat</keyword>
<dbReference type="GO" id="GO:0031267">
    <property type="term" value="F:small GTPase binding"/>
    <property type="evidence" value="ECO:0007669"/>
    <property type="project" value="TreeGrafter"/>
</dbReference>